<evidence type="ECO:0000313" key="1">
    <source>
        <dbReference type="EMBL" id="HER44336.1"/>
    </source>
</evidence>
<accession>A0A7V2AW51</accession>
<protein>
    <submittedName>
        <fullName evidence="1">DUF3108 domain-containing protein</fullName>
    </submittedName>
</protein>
<comment type="caution">
    <text evidence="1">The sequence shown here is derived from an EMBL/GenBank/DDBJ whole genome shotgun (WGS) entry which is preliminary data.</text>
</comment>
<dbReference type="Gene3D" id="2.40.360.20">
    <property type="match status" value="1"/>
</dbReference>
<dbReference type="Proteomes" id="UP000886069">
    <property type="component" value="Unassembled WGS sequence"/>
</dbReference>
<dbReference type="AlphaFoldDB" id="A0A7V2AW51"/>
<organism evidence="1">
    <name type="scientific">Eiseniibacteriota bacterium</name>
    <dbReference type="NCBI Taxonomy" id="2212470"/>
    <lineage>
        <taxon>Bacteria</taxon>
        <taxon>Candidatus Eiseniibacteriota</taxon>
    </lineage>
</organism>
<dbReference type="InterPro" id="IPR021457">
    <property type="entry name" value="DUF3108"/>
</dbReference>
<sequence>MESNRRMQEHGAYASCVYSASFSSSFRDGLRFGSTSSGETDEQLEGFELIYALPEQVPYGEGEHLVFAIQYGLIYAGDATLEIRNIAVIDSVRTYHVISTARTNKAFDIVFKVRDRVESFIDYENLFSLRFEKHLREGKFKKDEEVEFDQQQHLARYADKTVPIPPNTQDFLSALYYVRTLDIEVGQAIAMANHTGGKNYPIYVKILGRERVTVPAGTFDCIVVEPVLQTTGIFEHKGKLTIWLTDDTLKMPVLMRSKVVIGAFEAVLKSYRTSDEPPRILRRETGEEHE</sequence>
<dbReference type="Pfam" id="PF11306">
    <property type="entry name" value="DUF3108"/>
    <property type="match status" value="1"/>
</dbReference>
<gene>
    <name evidence="1" type="ORF">ENO08_07750</name>
</gene>
<name>A0A7V2AW51_UNCEI</name>
<proteinExistence type="predicted"/>
<reference evidence="1" key="1">
    <citation type="journal article" date="2020" name="mSystems">
        <title>Genome- and Community-Level Interaction Insights into Carbon Utilization and Element Cycling Functions of Hydrothermarchaeota in Hydrothermal Sediment.</title>
        <authorList>
            <person name="Zhou Z."/>
            <person name="Liu Y."/>
            <person name="Xu W."/>
            <person name="Pan J."/>
            <person name="Luo Z.H."/>
            <person name="Li M."/>
        </authorList>
    </citation>
    <scope>NUCLEOTIDE SEQUENCE [LARGE SCALE GENOMIC DNA]</scope>
    <source>
        <strain evidence="1">SpSt-1233</strain>
    </source>
</reference>
<dbReference type="EMBL" id="DSEC01000560">
    <property type="protein sequence ID" value="HER44336.1"/>
    <property type="molecule type" value="Genomic_DNA"/>
</dbReference>